<evidence type="ECO:0000313" key="1">
    <source>
        <dbReference type="EMBL" id="PXF59629.1"/>
    </source>
</evidence>
<proteinExistence type="predicted"/>
<organism evidence="1 2">
    <name type="scientific">Candidatus Methanogaster sp</name>
    <dbReference type="NCBI Taxonomy" id="3386292"/>
    <lineage>
        <taxon>Archaea</taxon>
        <taxon>Methanobacteriati</taxon>
        <taxon>Methanobacteriota</taxon>
        <taxon>Stenosarchaea group</taxon>
        <taxon>Methanomicrobia</taxon>
        <taxon>Methanosarcinales</taxon>
        <taxon>ANME-2 cluster</taxon>
        <taxon>Candidatus Methanogasteraceae</taxon>
        <taxon>Candidatus Methanogaster</taxon>
    </lineage>
</organism>
<reference evidence="1" key="1">
    <citation type="submission" date="2018-01" db="EMBL/GenBank/DDBJ databases">
        <authorList>
            <person name="Krukenberg V."/>
        </authorList>
    </citation>
    <scope>NUCLEOTIDE SEQUENCE</scope>
    <source>
        <strain evidence="1">E20ANME2</strain>
    </source>
</reference>
<protein>
    <submittedName>
        <fullName evidence="1">Short chain dehydrogenase</fullName>
    </submittedName>
</protein>
<dbReference type="EMBL" id="PQXF01000023">
    <property type="protein sequence ID" value="PXF59629.1"/>
    <property type="molecule type" value="Genomic_DNA"/>
</dbReference>
<accession>A0AC61L153</accession>
<sequence>MTLGESFEMIVFAVLAVVLIFTAIMVVASKEIVHSALYLLGAFAAVAMLYILSNAAFVGIVQIFVYIGAIGILVLFAVMLTTREVGG</sequence>
<evidence type="ECO:0000313" key="2">
    <source>
        <dbReference type="Proteomes" id="UP000248329"/>
    </source>
</evidence>
<comment type="caution">
    <text evidence="1">The sequence shown here is derived from an EMBL/GenBank/DDBJ whole genome shotgun (WGS) entry which is preliminary data.</text>
</comment>
<dbReference type="Proteomes" id="UP000248329">
    <property type="component" value="Unassembled WGS sequence"/>
</dbReference>
<name>A0AC61L153_9EURY</name>
<gene>
    <name evidence="1" type="ORF">C4B59_11100</name>
</gene>